<name>W6URD6_ECHGR</name>
<dbReference type="CTD" id="36340046"/>
<protein>
    <submittedName>
        <fullName evidence="1">Uncharacterized protein</fullName>
    </submittedName>
</protein>
<dbReference type="AlphaFoldDB" id="W6URD6"/>
<organism evidence="1 2">
    <name type="scientific">Echinococcus granulosus</name>
    <name type="common">Hydatid tapeworm</name>
    <dbReference type="NCBI Taxonomy" id="6210"/>
    <lineage>
        <taxon>Eukaryota</taxon>
        <taxon>Metazoa</taxon>
        <taxon>Spiralia</taxon>
        <taxon>Lophotrochozoa</taxon>
        <taxon>Platyhelminthes</taxon>
        <taxon>Cestoda</taxon>
        <taxon>Eucestoda</taxon>
        <taxon>Cyclophyllidea</taxon>
        <taxon>Taeniidae</taxon>
        <taxon>Echinococcus</taxon>
        <taxon>Echinococcus granulosus group</taxon>
    </lineage>
</organism>
<dbReference type="KEGG" id="egl:EGR_04331"/>
<gene>
    <name evidence="1" type="ORF">EGR_04331</name>
</gene>
<evidence type="ECO:0000313" key="2">
    <source>
        <dbReference type="Proteomes" id="UP000019149"/>
    </source>
</evidence>
<accession>W6URD6</accession>
<dbReference type="EMBL" id="APAU02000026">
    <property type="protein sequence ID" value="EUB60892.1"/>
    <property type="molecule type" value="Genomic_DNA"/>
</dbReference>
<evidence type="ECO:0000313" key="1">
    <source>
        <dbReference type="EMBL" id="EUB60892.1"/>
    </source>
</evidence>
<dbReference type="RefSeq" id="XP_024352088.1">
    <property type="nucleotide sequence ID" value="XM_024493580.1"/>
</dbReference>
<sequence length="182" mass="21109">MILTRFVAFLNGTSISLDCKRSTKAQQCLPDVGKWLFKASGAAGVIKSVIYFIEMLQRCHSNLWRIAYNQLLIFDGQSQISKVKGNRGISSYLEIEDVWLSIAFEKTRNFSAQLTQNECIHHHDTFTDTIRWIYNWPIWYAPNPLYLNAHLSVRVIQQPQIKYPPVANYRKRSNKAALRMIV</sequence>
<dbReference type="Proteomes" id="UP000019149">
    <property type="component" value="Unassembled WGS sequence"/>
</dbReference>
<comment type="caution">
    <text evidence="1">The sequence shown here is derived from an EMBL/GenBank/DDBJ whole genome shotgun (WGS) entry which is preliminary data.</text>
</comment>
<proteinExistence type="predicted"/>
<dbReference type="GeneID" id="36340046"/>
<reference evidence="1 2" key="1">
    <citation type="journal article" date="2013" name="Nat. Genet.">
        <title>The genome of the hydatid tapeworm Echinococcus granulosus.</title>
        <authorList>
            <person name="Zheng H."/>
            <person name="Zhang W."/>
            <person name="Zhang L."/>
            <person name="Zhang Z."/>
            <person name="Li J."/>
            <person name="Lu G."/>
            <person name="Zhu Y."/>
            <person name="Wang Y."/>
            <person name="Huang Y."/>
            <person name="Liu J."/>
            <person name="Kang H."/>
            <person name="Chen J."/>
            <person name="Wang L."/>
            <person name="Chen A."/>
            <person name="Yu S."/>
            <person name="Gao Z."/>
            <person name="Jin L."/>
            <person name="Gu W."/>
            <person name="Wang Z."/>
            <person name="Zhao L."/>
            <person name="Shi B."/>
            <person name="Wen H."/>
            <person name="Lin R."/>
            <person name="Jones M.K."/>
            <person name="Brejova B."/>
            <person name="Vinar T."/>
            <person name="Zhao G."/>
            <person name="McManus D.P."/>
            <person name="Chen Z."/>
            <person name="Zhou Y."/>
            <person name="Wang S."/>
        </authorList>
    </citation>
    <scope>NUCLEOTIDE SEQUENCE [LARGE SCALE GENOMIC DNA]</scope>
</reference>
<keyword evidence="2" id="KW-1185">Reference proteome</keyword>